<evidence type="ECO:0000313" key="2">
    <source>
        <dbReference type="EMBL" id="MBO3743213.1"/>
    </source>
</evidence>
<dbReference type="RefSeq" id="WP_208472413.1">
    <property type="nucleotide sequence ID" value="NZ_JAGFNS010000036.1"/>
</dbReference>
<evidence type="ECO:0000313" key="3">
    <source>
        <dbReference type="Proteomes" id="UP000679690"/>
    </source>
</evidence>
<feature type="domain" description="TY-Chap N-terminal" evidence="1">
    <location>
        <begin position="5"/>
        <end position="119"/>
    </location>
</feature>
<proteinExistence type="predicted"/>
<dbReference type="Proteomes" id="UP000679690">
    <property type="component" value="Unassembled WGS sequence"/>
</dbReference>
<name>A0ABS3UX89_9ACTN</name>
<organism evidence="2 3">
    <name type="scientific">Actinoplanes flavus</name>
    <dbReference type="NCBI Taxonomy" id="2820290"/>
    <lineage>
        <taxon>Bacteria</taxon>
        <taxon>Bacillati</taxon>
        <taxon>Actinomycetota</taxon>
        <taxon>Actinomycetes</taxon>
        <taxon>Micromonosporales</taxon>
        <taxon>Micromonosporaceae</taxon>
        <taxon>Actinoplanes</taxon>
    </lineage>
</organism>
<dbReference type="EMBL" id="JAGFNS010000036">
    <property type="protein sequence ID" value="MBO3743213.1"/>
    <property type="molecule type" value="Genomic_DNA"/>
</dbReference>
<protein>
    <recommendedName>
        <fullName evidence="1">TY-Chap N-terminal domain-containing protein</fullName>
    </recommendedName>
</protein>
<dbReference type="Pfam" id="PF22552">
    <property type="entry name" value="TY-Chap3"/>
    <property type="match status" value="1"/>
</dbReference>
<gene>
    <name evidence="2" type="ORF">J5X75_37520</name>
</gene>
<accession>A0ABS3UX89</accession>
<keyword evidence="3" id="KW-1185">Reference proteome</keyword>
<evidence type="ECO:0000259" key="1">
    <source>
        <dbReference type="Pfam" id="PF22552"/>
    </source>
</evidence>
<sequence length="132" mass="14812">MSIESWDGLAAVIAGMAPAMVDGDTLIVDCGPYFVQMQQMEECLAVEAVGDEYLPEDRQLTGRDRQHMLELGWDPIDPVVNPNWRRPFRWPLRSGDAALVGRLFVRTLREVYGAVSPDDVTVSRFNAFGGRR</sequence>
<comment type="caution">
    <text evidence="2">The sequence shown here is derived from an EMBL/GenBank/DDBJ whole genome shotgun (WGS) entry which is preliminary data.</text>
</comment>
<dbReference type="InterPro" id="IPR054344">
    <property type="entry name" value="TY-Chap_N"/>
</dbReference>
<reference evidence="2 3" key="1">
    <citation type="submission" date="2021-03" db="EMBL/GenBank/DDBJ databases">
        <title>Actinoplanes flavus sp. nov., a novel actinomycete isolated from Coconut Palm rhizosphere soil.</title>
        <authorList>
            <person name="Luo X."/>
        </authorList>
    </citation>
    <scope>NUCLEOTIDE SEQUENCE [LARGE SCALE GENOMIC DNA]</scope>
    <source>
        <strain evidence="2 3">NEAU-H7</strain>
    </source>
</reference>